<dbReference type="PROSITE" id="PS51257">
    <property type="entry name" value="PROKAR_LIPOPROTEIN"/>
    <property type="match status" value="1"/>
</dbReference>
<dbReference type="GeneID" id="29675786"/>
<evidence type="ECO:0000313" key="2">
    <source>
        <dbReference type="Proteomes" id="UP000006650"/>
    </source>
</evidence>
<dbReference type="RefSeq" id="WP_015782772.1">
    <property type="nucleotide sequence ID" value="NC_013162.1"/>
</dbReference>
<organism evidence="1 2">
    <name type="scientific">Capnocytophaga ochracea (strain ATCC 27872 / DSM 7271 / CCUG 9716 / JCM 12966 / NCTC 12371 / SS31 / VPI 2845)</name>
    <name type="common">Bacteroides ochraceus</name>
    <dbReference type="NCBI Taxonomy" id="521097"/>
    <lineage>
        <taxon>Bacteria</taxon>
        <taxon>Pseudomonadati</taxon>
        <taxon>Bacteroidota</taxon>
        <taxon>Flavobacteriia</taxon>
        <taxon>Flavobacteriales</taxon>
        <taxon>Flavobacteriaceae</taxon>
        <taxon>Capnocytophaga</taxon>
    </lineage>
</organism>
<sequence length="291" mass="34115">MKKILFLLMTLIFISCTKDKENTIVEEEKPITMNVKSVEYAYKGGKIPLSHYDPHYYTYKNNKIVNVLNYGFNTIVKYIGENQIETESISRNIIDGEIKINSHLSLLDNKIQYTVTESHSKINPRPLEIQRDSTIFEYKDNYLMKLITYSKKAINSFKGNEKYQKEEIQEIFWKDGNIVKIKIGKDEEYSYTYDNEPYVMYADLAYETPFFVLAHYLIPYGKMGKWNKNNVLTMNKTVKDFIGHDFRKIQYGRELDKHNRVSKVLMRIEYASKESGLDGTILEGAAILGYE</sequence>
<gene>
    <name evidence="1" type="ordered locus">Coch_1713</name>
</gene>
<name>C7M7R4_CAPOD</name>
<dbReference type="AlphaFoldDB" id="C7M7R4"/>
<accession>C7M7R4</accession>
<dbReference type="KEGG" id="coc:Coch_1713"/>
<evidence type="ECO:0000313" key="1">
    <source>
        <dbReference type="EMBL" id="ACU93258.1"/>
    </source>
</evidence>
<proteinExistence type="predicted"/>
<dbReference type="EMBL" id="CP001632">
    <property type="protein sequence ID" value="ACU93258.1"/>
    <property type="molecule type" value="Genomic_DNA"/>
</dbReference>
<dbReference type="HOGENOM" id="CLU_939054_0_0_10"/>
<evidence type="ECO:0008006" key="3">
    <source>
        <dbReference type="Google" id="ProtNLM"/>
    </source>
</evidence>
<keyword evidence="2" id="KW-1185">Reference proteome</keyword>
<reference evidence="1 2" key="1">
    <citation type="journal article" date="2009" name="Stand. Genomic Sci.">
        <title>Complete genome sequence of Capnocytophaga ochracea type strain (VPI 2845).</title>
        <authorList>
            <person name="Mavrommatis K."/>
            <person name="Gronow S."/>
            <person name="Saunders E."/>
            <person name="Land M."/>
            <person name="Lapidus A."/>
            <person name="Copeland A."/>
            <person name="Glavina Del Rio T."/>
            <person name="Nolan M."/>
            <person name="Lucas S."/>
            <person name="Chen F."/>
            <person name="Tice H."/>
            <person name="Cheng J.F."/>
            <person name="Bruce D."/>
            <person name="Goodwin L."/>
            <person name="Pitluck S."/>
            <person name="Pati A."/>
            <person name="Ivanova N."/>
            <person name="Chen A."/>
            <person name="Palaniappan K."/>
            <person name="Chain P."/>
            <person name="Hauser L."/>
            <person name="Chang Y.J."/>
            <person name="Jeffries C.D."/>
            <person name="Brettin T."/>
            <person name="Detter J.C."/>
            <person name="Han C."/>
            <person name="Bristow J."/>
            <person name="Goker M."/>
            <person name="Rohde M."/>
            <person name="Eisen J.A."/>
            <person name="Markowitz V."/>
            <person name="Kyrpides N.C."/>
            <person name="Klenk H.P."/>
            <person name="Hugenholtz P."/>
        </authorList>
    </citation>
    <scope>NUCLEOTIDE SEQUENCE [LARGE SCALE GENOMIC DNA]</scope>
    <source>
        <strain evidence="2">ATCC 27872 / DSM 7271 / JCM 12966 / VPI 2845</strain>
    </source>
</reference>
<protein>
    <recommendedName>
        <fullName evidence="3">Lipoprotein</fullName>
    </recommendedName>
</protein>
<dbReference type="eggNOG" id="ENOG50310YM">
    <property type="taxonomic scope" value="Bacteria"/>
</dbReference>
<dbReference type="STRING" id="521097.Coch_1713"/>
<dbReference type="Proteomes" id="UP000006650">
    <property type="component" value="Chromosome"/>
</dbReference>